<comment type="caution">
    <text evidence="5">The sequence shown here is derived from an EMBL/GenBank/DDBJ whole genome shotgun (WGS) entry which is preliminary data.</text>
</comment>
<dbReference type="Pfam" id="PF01814">
    <property type="entry name" value="Hemerythrin"/>
    <property type="match status" value="1"/>
</dbReference>
<dbReference type="InterPro" id="IPR035938">
    <property type="entry name" value="Hemerythrin-like_sf"/>
</dbReference>
<organism evidence="5 6">
    <name type="scientific">Solidesulfovibrio aerotolerans</name>
    <dbReference type="NCBI Taxonomy" id="295255"/>
    <lineage>
        <taxon>Bacteria</taxon>
        <taxon>Pseudomonadati</taxon>
        <taxon>Thermodesulfobacteriota</taxon>
        <taxon>Desulfovibrionia</taxon>
        <taxon>Desulfovibrionales</taxon>
        <taxon>Desulfovibrionaceae</taxon>
        <taxon>Solidesulfovibrio</taxon>
    </lineage>
</organism>
<protein>
    <submittedName>
        <fullName evidence="5">Bacteriohemerythrin</fullName>
    </submittedName>
</protein>
<evidence type="ECO:0000256" key="3">
    <source>
        <dbReference type="ARBA" id="ARBA00023004"/>
    </source>
</evidence>
<dbReference type="Proteomes" id="UP000482487">
    <property type="component" value="Unassembled WGS sequence"/>
</dbReference>
<name>A0A7C9NJA3_9BACT</name>
<evidence type="ECO:0000256" key="1">
    <source>
        <dbReference type="ARBA" id="ARBA00010587"/>
    </source>
</evidence>
<dbReference type="SUPFAM" id="SSF47188">
    <property type="entry name" value="Hemerythrin-like"/>
    <property type="match status" value="1"/>
</dbReference>
<evidence type="ECO:0000256" key="2">
    <source>
        <dbReference type="ARBA" id="ARBA00022723"/>
    </source>
</evidence>
<dbReference type="EMBL" id="WVUD01000010">
    <property type="protein sequence ID" value="MYL83096.1"/>
    <property type="molecule type" value="Genomic_DNA"/>
</dbReference>
<keyword evidence="2" id="KW-0479">Metal-binding</keyword>
<dbReference type="InterPro" id="IPR050669">
    <property type="entry name" value="Hemerythrin"/>
</dbReference>
<feature type="domain" description="Hemerythrin-like" evidence="4">
    <location>
        <begin position="11"/>
        <end position="125"/>
    </location>
</feature>
<gene>
    <name evidence="5" type="ORF">GTA51_08095</name>
</gene>
<dbReference type="AlphaFoldDB" id="A0A7C9NJA3"/>
<dbReference type="OrthoDB" id="9774644at2"/>
<dbReference type="PANTHER" id="PTHR37164">
    <property type="entry name" value="BACTERIOHEMERYTHRIN"/>
    <property type="match status" value="1"/>
</dbReference>
<keyword evidence="6" id="KW-1185">Reference proteome</keyword>
<dbReference type="GO" id="GO:0046872">
    <property type="term" value="F:metal ion binding"/>
    <property type="evidence" value="ECO:0007669"/>
    <property type="project" value="UniProtKB-KW"/>
</dbReference>
<dbReference type="NCBIfam" id="NF033749">
    <property type="entry name" value="bact_hemeryth"/>
    <property type="match status" value="1"/>
</dbReference>
<keyword evidence="3" id="KW-0408">Iron</keyword>
<dbReference type="InterPro" id="IPR012827">
    <property type="entry name" value="Hemerythrin_metal-bd"/>
</dbReference>
<accession>A0A7C9NJA3</accession>
<comment type="similarity">
    <text evidence="1">Belongs to the hemerythrin family.</text>
</comment>
<evidence type="ECO:0000313" key="5">
    <source>
        <dbReference type="EMBL" id="MYL83096.1"/>
    </source>
</evidence>
<reference evidence="5 6" key="1">
    <citation type="submission" date="2020-01" db="EMBL/GenBank/DDBJ databases">
        <title>Genome sequence of Desulfovibrio aerotolerans DSM 16695(T).</title>
        <authorList>
            <person name="Karnachuk O."/>
            <person name="Avakyan M."/>
            <person name="Mardanov A."/>
            <person name="Kadnikov V."/>
            <person name="Ravin N."/>
        </authorList>
    </citation>
    <scope>NUCLEOTIDE SEQUENCE [LARGE SCALE GENOMIC DNA]</scope>
    <source>
        <strain evidence="5 6">DSM 16695</strain>
    </source>
</reference>
<dbReference type="NCBIfam" id="TIGR02481">
    <property type="entry name" value="hemeryth_dom"/>
    <property type="match status" value="1"/>
</dbReference>
<dbReference type="RefSeq" id="WP_160960149.1">
    <property type="nucleotide sequence ID" value="NZ_WVUD01000010.1"/>
</dbReference>
<evidence type="ECO:0000259" key="4">
    <source>
        <dbReference type="Pfam" id="PF01814"/>
    </source>
</evidence>
<proteinExistence type="inferred from homology"/>
<evidence type="ECO:0000313" key="6">
    <source>
        <dbReference type="Proteomes" id="UP000482487"/>
    </source>
</evidence>
<dbReference type="Gene3D" id="1.20.120.50">
    <property type="entry name" value="Hemerythrin-like"/>
    <property type="match status" value="1"/>
</dbReference>
<dbReference type="CDD" id="cd12107">
    <property type="entry name" value="Hemerythrin"/>
    <property type="match status" value="1"/>
</dbReference>
<sequence>MIAWDDALTVGIAEIDSQHKSIIALINDLEALKGQGDDIAAAKALQFLRSYLHDHFELEAELMLDLVYPGRAAHQQQHELFVNHVIFFEIEKEFGVVSEQMLSDILAFLTEWFLTHITREDRLLGAFARAQTHPG</sequence>
<dbReference type="InterPro" id="IPR012312">
    <property type="entry name" value="Hemerythrin-like"/>
</dbReference>
<dbReference type="PANTHER" id="PTHR37164:SF1">
    <property type="entry name" value="BACTERIOHEMERYTHRIN"/>
    <property type="match status" value="1"/>
</dbReference>